<organism evidence="1 2">
    <name type="scientific">Phialocephala subalpina</name>
    <dbReference type="NCBI Taxonomy" id="576137"/>
    <lineage>
        <taxon>Eukaryota</taxon>
        <taxon>Fungi</taxon>
        <taxon>Dikarya</taxon>
        <taxon>Ascomycota</taxon>
        <taxon>Pezizomycotina</taxon>
        <taxon>Leotiomycetes</taxon>
        <taxon>Helotiales</taxon>
        <taxon>Mollisiaceae</taxon>
        <taxon>Phialocephala</taxon>
        <taxon>Phialocephala fortinii species complex</taxon>
    </lineage>
</organism>
<keyword evidence="2" id="KW-1185">Reference proteome</keyword>
<protein>
    <submittedName>
        <fullName evidence="1">Uncharacterized protein</fullName>
    </submittedName>
</protein>
<name>A0A1L7XXV1_9HELO</name>
<reference evidence="1 2" key="1">
    <citation type="submission" date="2016-03" db="EMBL/GenBank/DDBJ databases">
        <authorList>
            <person name="Ploux O."/>
        </authorList>
    </citation>
    <scope>NUCLEOTIDE SEQUENCE [LARGE SCALE GENOMIC DNA]</scope>
    <source>
        <strain evidence="1 2">UAMH 11012</strain>
    </source>
</reference>
<dbReference type="AlphaFoldDB" id="A0A1L7XXV1"/>
<dbReference type="EMBL" id="FJOG01000083">
    <property type="protein sequence ID" value="CZR69901.1"/>
    <property type="molecule type" value="Genomic_DNA"/>
</dbReference>
<accession>A0A1L7XXV1</accession>
<dbReference type="Proteomes" id="UP000184330">
    <property type="component" value="Unassembled WGS sequence"/>
</dbReference>
<gene>
    <name evidence="1" type="ORF">PAC_19801</name>
</gene>
<evidence type="ECO:0000313" key="2">
    <source>
        <dbReference type="Proteomes" id="UP000184330"/>
    </source>
</evidence>
<sequence>MEVVQMTSSEATLSTHHETPKTITEVGAAFKPFSRLPSTASPQNPPPLVSHEARDAAIKEYDGCICACQTTFCLKLPVWRYQKAWKYAWFTSTIQDGMGKECAVCEDGCDYRKVHYTKKQAFYWTHELTTLKPQDPRIEPKLLRKSETGLRLSSLPPSTWVSNIHHLVLDASCSRPNIQDRPSSTNLNDFLADFINLKKLTLFRWSPISYGFLLNVRVIPPIPIHPIKKRKLQGDEVKRVQQVLGRDKKDWPEVETWWGKVPRIDVEMDAFELGGSRQGDLNLGVDVLGAHFLEPFEEET</sequence>
<proteinExistence type="predicted"/>
<evidence type="ECO:0000313" key="1">
    <source>
        <dbReference type="EMBL" id="CZR69901.1"/>
    </source>
</evidence>